<evidence type="ECO:0000313" key="4">
    <source>
        <dbReference type="Proteomes" id="UP000198935"/>
    </source>
</evidence>
<protein>
    <submittedName>
        <fullName evidence="3">LysM domain-containing protein</fullName>
    </submittedName>
</protein>
<keyword evidence="1" id="KW-1133">Transmembrane helix</keyword>
<dbReference type="Proteomes" id="UP000198935">
    <property type="component" value="Unassembled WGS sequence"/>
</dbReference>
<accession>A0A1H3LW44</accession>
<evidence type="ECO:0000259" key="2">
    <source>
        <dbReference type="PROSITE" id="PS51782"/>
    </source>
</evidence>
<dbReference type="EMBL" id="FNPI01000003">
    <property type="protein sequence ID" value="SDY68249.1"/>
    <property type="molecule type" value="Genomic_DNA"/>
</dbReference>
<keyword evidence="1" id="KW-0472">Membrane</keyword>
<dbReference type="CDD" id="cd00118">
    <property type="entry name" value="LysM"/>
    <property type="match status" value="1"/>
</dbReference>
<dbReference type="OrthoDB" id="2679564at2"/>
<feature type="domain" description="LysM" evidence="2">
    <location>
        <begin position="96"/>
        <end position="147"/>
    </location>
</feature>
<keyword evidence="4" id="KW-1185">Reference proteome</keyword>
<dbReference type="Gene3D" id="3.10.350.10">
    <property type="entry name" value="LysM domain"/>
    <property type="match status" value="1"/>
</dbReference>
<reference evidence="4" key="1">
    <citation type="submission" date="2016-10" db="EMBL/GenBank/DDBJ databases">
        <authorList>
            <person name="Varghese N."/>
            <person name="Submissions S."/>
        </authorList>
    </citation>
    <scope>NUCLEOTIDE SEQUENCE [LARGE SCALE GENOMIC DNA]</scope>
    <source>
        <strain evidence="4">SP</strain>
    </source>
</reference>
<name>A0A1H3LW44_9BACI</name>
<dbReference type="PROSITE" id="PS51782">
    <property type="entry name" value="LYSM"/>
    <property type="match status" value="1"/>
</dbReference>
<feature type="transmembrane region" description="Helical" evidence="1">
    <location>
        <begin position="63"/>
        <end position="80"/>
    </location>
</feature>
<organism evidence="3 4">
    <name type="scientific">Evansella caseinilytica</name>
    <dbReference type="NCBI Taxonomy" id="1503961"/>
    <lineage>
        <taxon>Bacteria</taxon>
        <taxon>Bacillati</taxon>
        <taxon>Bacillota</taxon>
        <taxon>Bacilli</taxon>
        <taxon>Bacillales</taxon>
        <taxon>Bacillaceae</taxon>
        <taxon>Evansella</taxon>
    </lineage>
</organism>
<sequence>MNLTVDIQKGEQTGTGSLRRGFEQRSVHQAHLSGGGAKQRKNPSAMFNGLLVHPLVKMVKKRMDCSILLLIISLLLFLWTNTTAKEPDEIEPHLEKTWTVTEGESLWTIASMHSGESEMTIEQIVHWMMKKNELETGTIYPGQELLVPMQLEAFVQE</sequence>
<dbReference type="AlphaFoldDB" id="A0A1H3LW44"/>
<dbReference type="SUPFAM" id="SSF54106">
    <property type="entry name" value="LysM domain"/>
    <property type="match status" value="1"/>
</dbReference>
<dbReference type="Pfam" id="PF01476">
    <property type="entry name" value="LysM"/>
    <property type="match status" value="1"/>
</dbReference>
<gene>
    <name evidence="3" type="ORF">SAMN05421736_10320</name>
</gene>
<evidence type="ECO:0000313" key="3">
    <source>
        <dbReference type="EMBL" id="SDY68249.1"/>
    </source>
</evidence>
<dbReference type="InterPro" id="IPR018392">
    <property type="entry name" value="LysM"/>
</dbReference>
<dbReference type="InterPro" id="IPR036779">
    <property type="entry name" value="LysM_dom_sf"/>
</dbReference>
<dbReference type="STRING" id="1503961.SAMN05421736_10320"/>
<keyword evidence="1" id="KW-0812">Transmembrane</keyword>
<evidence type="ECO:0000256" key="1">
    <source>
        <dbReference type="SAM" id="Phobius"/>
    </source>
</evidence>
<proteinExistence type="predicted"/>